<evidence type="ECO:0000313" key="2">
    <source>
        <dbReference type="EMBL" id="GIY38352.1"/>
    </source>
</evidence>
<comment type="caution">
    <text evidence="2">The sequence shown here is derived from an EMBL/GenBank/DDBJ whole genome shotgun (WGS) entry which is preliminary data.</text>
</comment>
<gene>
    <name evidence="2" type="ORF">CEXT_254501</name>
</gene>
<dbReference type="Proteomes" id="UP001054945">
    <property type="component" value="Unassembled WGS sequence"/>
</dbReference>
<dbReference type="AlphaFoldDB" id="A0AAV4T121"/>
<feature type="compositionally biased region" description="Basic and acidic residues" evidence="1">
    <location>
        <begin position="105"/>
        <end position="116"/>
    </location>
</feature>
<feature type="compositionally biased region" description="Polar residues" evidence="1">
    <location>
        <begin position="95"/>
        <end position="104"/>
    </location>
</feature>
<keyword evidence="3" id="KW-1185">Reference proteome</keyword>
<proteinExistence type="predicted"/>
<reference evidence="2 3" key="1">
    <citation type="submission" date="2021-06" db="EMBL/GenBank/DDBJ databases">
        <title>Caerostris extrusa draft genome.</title>
        <authorList>
            <person name="Kono N."/>
            <person name="Arakawa K."/>
        </authorList>
    </citation>
    <scope>NUCLEOTIDE SEQUENCE [LARGE SCALE GENOMIC DNA]</scope>
</reference>
<evidence type="ECO:0000256" key="1">
    <source>
        <dbReference type="SAM" id="MobiDB-lite"/>
    </source>
</evidence>
<feature type="region of interest" description="Disordered" evidence="1">
    <location>
        <begin position="88"/>
        <end position="116"/>
    </location>
</feature>
<protein>
    <submittedName>
        <fullName evidence="2">Uncharacterized protein</fullName>
    </submittedName>
</protein>
<name>A0AAV4T121_CAEEX</name>
<dbReference type="EMBL" id="BPLR01010292">
    <property type="protein sequence ID" value="GIY38352.1"/>
    <property type="molecule type" value="Genomic_DNA"/>
</dbReference>
<evidence type="ECO:0000313" key="3">
    <source>
        <dbReference type="Proteomes" id="UP001054945"/>
    </source>
</evidence>
<accession>A0AAV4T121</accession>
<organism evidence="2 3">
    <name type="scientific">Caerostris extrusa</name>
    <name type="common">Bark spider</name>
    <name type="synonym">Caerostris bankana</name>
    <dbReference type="NCBI Taxonomy" id="172846"/>
    <lineage>
        <taxon>Eukaryota</taxon>
        <taxon>Metazoa</taxon>
        <taxon>Ecdysozoa</taxon>
        <taxon>Arthropoda</taxon>
        <taxon>Chelicerata</taxon>
        <taxon>Arachnida</taxon>
        <taxon>Araneae</taxon>
        <taxon>Araneomorphae</taxon>
        <taxon>Entelegynae</taxon>
        <taxon>Araneoidea</taxon>
        <taxon>Araneidae</taxon>
        <taxon>Caerostris</taxon>
    </lineage>
</organism>
<sequence length="550" mass="64061">MRINIGHILSSDLFAVFLKHLGYSRIKDVIFLLGIKVEPRRKLRKKSSRNKEPVLHTRPCHVLLERCDNMPEYRNALLRQLRRTKTIKKIKKQKASPSNKYKNSSTEKREECSVKESDKSVKKTSPVLYSFDVYMEIFRAYLKLFKTKTIRRRLTAFLTERNFDEYFLIYKKDTSLELVPNKDLVRWILKSCKKSKHIEKQWALVHEVLNVIDSEVVLKIGPENRKNWIEVENSNNIYFKLLLKCLGSRDAEHKKHKKIPMKKREFSFPGRDSQIETSSTQKSPSFIIPTQETPLPLAAENERPLKHKKRKHRHSLIDINDFIKPNEISVTDKSTKSNDVDTSVPIKTSVLPDLPLVAENERPLKHKKRKHRHSLIDDNAFIKLNDISVTDKSTQSNDVDTSVPIKTSVLPDLPLVAENERPLKHKKRKHRHSLININAFIKLNEISVTDKSTKSNDVDTSVPIKTSVLPDLPLVAENERPLKHKKRKHRHSLIDINDFIKLNEISVKDKSTQSNDVDTSVPIKTSILPDRHCHVNLIRYDETPEFKKFI</sequence>